<accession>A0A1B8U251</accession>
<proteinExistence type="predicted"/>
<dbReference type="KEGG" id="prn:BW723_16040"/>
<evidence type="ECO:0000256" key="1">
    <source>
        <dbReference type="SAM" id="Coils"/>
    </source>
</evidence>
<keyword evidence="2" id="KW-0812">Transmembrane</keyword>
<dbReference type="RefSeq" id="WP_068359794.1">
    <property type="nucleotide sequence ID" value="NZ_CP019337.1"/>
</dbReference>
<keyword evidence="4" id="KW-1185">Reference proteome</keyword>
<dbReference type="Proteomes" id="UP000092612">
    <property type="component" value="Unassembled WGS sequence"/>
</dbReference>
<feature type="transmembrane region" description="Helical" evidence="2">
    <location>
        <begin position="117"/>
        <end position="135"/>
    </location>
</feature>
<feature type="coiled-coil region" evidence="1">
    <location>
        <begin position="87"/>
        <end position="114"/>
    </location>
</feature>
<comment type="caution">
    <text evidence="3">The sequence shown here is derived from an EMBL/GenBank/DDBJ whole genome shotgun (WGS) entry which is preliminary data.</text>
</comment>
<reference evidence="4" key="1">
    <citation type="submission" date="2016-02" db="EMBL/GenBank/DDBJ databases">
        <title>Paenibacillus sp. LPB0068, isolated from Crassostrea gigas.</title>
        <authorList>
            <person name="Shin S.-K."/>
            <person name="Yi H."/>
        </authorList>
    </citation>
    <scope>NUCLEOTIDE SEQUENCE [LARGE SCALE GENOMIC DNA]</scope>
    <source>
        <strain evidence="4">KCTC 23969</strain>
    </source>
</reference>
<gene>
    <name evidence="3" type="ORF">LPB301_07565</name>
</gene>
<evidence type="ECO:0000313" key="4">
    <source>
        <dbReference type="Proteomes" id="UP000092612"/>
    </source>
</evidence>
<dbReference type="STRING" id="996801.BW723_16040"/>
<keyword evidence="1" id="KW-0175">Coiled coil</keyword>
<dbReference type="OrthoDB" id="1450880at2"/>
<keyword evidence="2" id="KW-1133">Transmembrane helix</keyword>
<name>A0A1B8U251_9FLAO</name>
<keyword evidence="2" id="KW-0472">Membrane</keyword>
<organism evidence="3 4">
    <name type="scientific">Polaribacter reichenbachii</name>
    <dbReference type="NCBI Taxonomy" id="996801"/>
    <lineage>
        <taxon>Bacteria</taxon>
        <taxon>Pseudomonadati</taxon>
        <taxon>Bacteroidota</taxon>
        <taxon>Flavobacteriia</taxon>
        <taxon>Flavobacteriales</taxon>
        <taxon>Flavobacteriaceae</taxon>
    </lineage>
</organism>
<dbReference type="AlphaFoldDB" id="A0A1B8U251"/>
<sequence>MRDEEVNKILEKLNNQEYPLYPVLENDIDYDDPIKLAEKITENVNFQYLEDELKLIKRVENVKAEFALYSLTSKGRRVLRKGGWLEYLKIKDKIEQRKEDKEEFELKITKAQSKYPYLPYWLAFGGVFVSFLAFINSCNSGNKTSQDKKETSIYIIQDTTLTKVQQNKTKYIDSLEKQIDSLTQ</sequence>
<evidence type="ECO:0000256" key="2">
    <source>
        <dbReference type="SAM" id="Phobius"/>
    </source>
</evidence>
<protein>
    <submittedName>
        <fullName evidence="3">Uncharacterized protein</fullName>
    </submittedName>
</protein>
<evidence type="ECO:0000313" key="3">
    <source>
        <dbReference type="EMBL" id="OBY65964.1"/>
    </source>
</evidence>
<dbReference type="EMBL" id="LSFL01000024">
    <property type="protein sequence ID" value="OBY65964.1"/>
    <property type="molecule type" value="Genomic_DNA"/>
</dbReference>